<evidence type="ECO:0000256" key="3">
    <source>
        <dbReference type="PROSITE-ProRule" id="PRU00479"/>
    </source>
</evidence>
<keyword evidence="2" id="KW-1015">Disulfide bond</keyword>
<keyword evidence="7" id="KW-1185">Reference proteome</keyword>
<evidence type="ECO:0000256" key="1">
    <source>
        <dbReference type="ARBA" id="ARBA00022737"/>
    </source>
</evidence>
<dbReference type="OrthoDB" id="5945173at2759"/>
<keyword evidence="1" id="KW-0677">Repeat</keyword>
<dbReference type="EMBL" id="RCHS01004059">
    <property type="protein sequence ID" value="RMX38014.1"/>
    <property type="molecule type" value="Genomic_DNA"/>
</dbReference>
<dbReference type="InterPro" id="IPR036943">
    <property type="entry name" value="FN_type2_sf"/>
</dbReference>
<feature type="chain" id="PRO_5018002348" description="Fibronectin type-II domain-containing protein" evidence="4">
    <location>
        <begin position="21"/>
        <end position="186"/>
    </location>
</feature>
<comment type="caution">
    <text evidence="3">Lacks conserved residue(s) required for the propagation of feature annotation.</text>
</comment>
<organism evidence="6 7">
    <name type="scientific">Pocillopora damicornis</name>
    <name type="common">Cauliflower coral</name>
    <name type="synonym">Millepora damicornis</name>
    <dbReference type="NCBI Taxonomy" id="46731"/>
    <lineage>
        <taxon>Eukaryota</taxon>
        <taxon>Metazoa</taxon>
        <taxon>Cnidaria</taxon>
        <taxon>Anthozoa</taxon>
        <taxon>Hexacorallia</taxon>
        <taxon>Scleractinia</taxon>
        <taxon>Astrocoeniina</taxon>
        <taxon>Pocilloporidae</taxon>
        <taxon>Pocillopora</taxon>
    </lineage>
</organism>
<dbReference type="Proteomes" id="UP000275408">
    <property type="component" value="Unassembled WGS sequence"/>
</dbReference>
<proteinExistence type="predicted"/>
<dbReference type="Pfam" id="PF00040">
    <property type="entry name" value="fn2"/>
    <property type="match status" value="1"/>
</dbReference>
<dbReference type="InterPro" id="IPR045860">
    <property type="entry name" value="Snake_toxin-like_sf"/>
</dbReference>
<protein>
    <recommendedName>
        <fullName evidence="5">Fibronectin type-II domain-containing protein</fullName>
    </recommendedName>
</protein>
<dbReference type="STRING" id="46731.A0A3M6T9R2"/>
<dbReference type="Gene3D" id="2.10.10.10">
    <property type="entry name" value="Fibronectin, type II, collagen-binding"/>
    <property type="match status" value="1"/>
</dbReference>
<dbReference type="AlphaFoldDB" id="A0A3M6T9R2"/>
<dbReference type="CDD" id="cd00117">
    <property type="entry name" value="TFP"/>
    <property type="match status" value="1"/>
</dbReference>
<name>A0A3M6T9R2_POCDA</name>
<feature type="domain" description="Fibronectin type-II" evidence="5">
    <location>
        <begin position="32"/>
        <end position="79"/>
    </location>
</feature>
<evidence type="ECO:0000259" key="5">
    <source>
        <dbReference type="PROSITE" id="PS51092"/>
    </source>
</evidence>
<evidence type="ECO:0000313" key="6">
    <source>
        <dbReference type="EMBL" id="RMX38014.1"/>
    </source>
</evidence>
<dbReference type="PROSITE" id="PS51092">
    <property type="entry name" value="FN2_2"/>
    <property type="match status" value="1"/>
</dbReference>
<dbReference type="SUPFAM" id="SSF57302">
    <property type="entry name" value="Snake toxin-like"/>
    <property type="match status" value="1"/>
</dbReference>
<reference evidence="6 7" key="1">
    <citation type="journal article" date="2018" name="Sci. Rep.">
        <title>Comparative analysis of the Pocillopora damicornis genome highlights role of immune system in coral evolution.</title>
        <authorList>
            <person name="Cunning R."/>
            <person name="Bay R.A."/>
            <person name="Gillette P."/>
            <person name="Baker A.C."/>
            <person name="Traylor-Knowles N."/>
        </authorList>
    </citation>
    <scope>NUCLEOTIDE SEQUENCE [LARGE SCALE GENOMIC DNA]</scope>
    <source>
        <strain evidence="6">RSMAS</strain>
        <tissue evidence="6">Whole animal</tissue>
    </source>
</reference>
<dbReference type="InterPro" id="IPR000562">
    <property type="entry name" value="FN_type2_dom"/>
</dbReference>
<feature type="signal peptide" evidence="4">
    <location>
        <begin position="1"/>
        <end position="20"/>
    </location>
</feature>
<accession>A0A3M6T9R2</accession>
<comment type="caution">
    <text evidence="6">The sequence shown here is derived from an EMBL/GenBank/DDBJ whole genome shotgun (WGS) entry which is preliminary data.</text>
</comment>
<dbReference type="PRINTS" id="PR00013">
    <property type="entry name" value="FNTYPEII"/>
</dbReference>
<evidence type="ECO:0000313" key="7">
    <source>
        <dbReference type="Proteomes" id="UP000275408"/>
    </source>
</evidence>
<evidence type="ECO:0000256" key="2">
    <source>
        <dbReference type="ARBA" id="ARBA00023157"/>
    </source>
</evidence>
<dbReference type="SUPFAM" id="SSF57440">
    <property type="entry name" value="Kringle-like"/>
    <property type="match status" value="1"/>
</dbReference>
<gene>
    <name evidence="6" type="ORF">pdam_00012308</name>
</gene>
<dbReference type="InterPro" id="IPR013806">
    <property type="entry name" value="Kringle-like"/>
</dbReference>
<dbReference type="SMART" id="SM00059">
    <property type="entry name" value="FN2"/>
    <property type="match status" value="1"/>
</dbReference>
<dbReference type="Gene3D" id="2.10.60.10">
    <property type="entry name" value="CD59"/>
    <property type="match status" value="1"/>
</dbReference>
<evidence type="ECO:0000256" key="4">
    <source>
        <dbReference type="SAM" id="SignalP"/>
    </source>
</evidence>
<keyword evidence="4" id="KW-0732">Signal</keyword>
<sequence length="186" mass="20680">MKLLLPAALAVLAILREVCGNKDGTECEQRTEEGKCCVFPFTFMGEKMHFCISGGPSEDDWCATTDDFDRDGEWGRCTGVKCYICSSDVSWSDCENQQQAHNCPYMHDQCLTLSKEAGVTNTSLLFLKRCTSNTQCTAYNPTCDRPDVLKCDFSCCMGDFCNAASLPYSAVGSFVHMAAWIFYMYG</sequence>